<reference evidence="2 3" key="1">
    <citation type="submission" date="2020-08" db="EMBL/GenBank/DDBJ databases">
        <title>Genomic Encyclopedia of Type Strains, Phase III (KMG-III): the genomes of soil and plant-associated and newly described type strains.</title>
        <authorList>
            <person name="Whitman W."/>
        </authorList>
    </citation>
    <scope>NUCLEOTIDE SEQUENCE [LARGE SCALE GENOMIC DNA]</scope>
    <source>
        <strain evidence="2 3">CECT 7247</strain>
    </source>
</reference>
<proteinExistence type="predicted"/>
<accession>A0ABR6GMA7</accession>
<organism evidence="2 3">
    <name type="scientific">Roseateles terrae</name>
    <dbReference type="NCBI Taxonomy" id="431060"/>
    <lineage>
        <taxon>Bacteria</taxon>
        <taxon>Pseudomonadati</taxon>
        <taxon>Pseudomonadota</taxon>
        <taxon>Betaproteobacteria</taxon>
        <taxon>Burkholderiales</taxon>
        <taxon>Sphaerotilaceae</taxon>
        <taxon>Roseateles</taxon>
    </lineage>
</organism>
<name>A0ABR6GMA7_9BURK</name>
<sequence>MNLFHARLPSAARRAPADCPAPVLDLAALMGAPAWSRLHPAVQRRFGTHVQPVRYEGLLDLRCSRLGRLLAWLSVPFRGPLVPQCATGVPVAVEVAPDGEGGVMWTRHLGRRTVRSVKQMHPDHGVLERTVGGLAMALDVLEDHGALVFQSRHYLWCLGPWRLRLPDWLSPGTCRVEHRDLGQGHFRFTLSMTHPRWGLTFEQTGVFEDPVQEN</sequence>
<comment type="caution">
    <text evidence="2">The sequence shown here is derived from an EMBL/GenBank/DDBJ whole genome shotgun (WGS) entry which is preliminary data.</text>
</comment>
<dbReference type="Proteomes" id="UP000574369">
    <property type="component" value="Unassembled WGS sequence"/>
</dbReference>
<evidence type="ECO:0000313" key="3">
    <source>
        <dbReference type="Proteomes" id="UP000574369"/>
    </source>
</evidence>
<protein>
    <recommendedName>
        <fullName evidence="1">DUF4166 domain-containing protein</fullName>
    </recommendedName>
</protein>
<dbReference type="Pfam" id="PF13761">
    <property type="entry name" value="DUF4166"/>
    <property type="match status" value="1"/>
</dbReference>
<dbReference type="InterPro" id="IPR025311">
    <property type="entry name" value="DUF4166"/>
</dbReference>
<dbReference type="RefSeq" id="WP_088449478.1">
    <property type="nucleotide sequence ID" value="NZ_JACHXO010000001.1"/>
</dbReference>
<keyword evidence="3" id="KW-1185">Reference proteome</keyword>
<dbReference type="EMBL" id="JACHXO010000001">
    <property type="protein sequence ID" value="MBB3192856.1"/>
    <property type="molecule type" value="Genomic_DNA"/>
</dbReference>
<feature type="domain" description="DUF4166" evidence="1">
    <location>
        <begin position="38"/>
        <end position="207"/>
    </location>
</feature>
<evidence type="ECO:0000313" key="2">
    <source>
        <dbReference type="EMBL" id="MBB3192856.1"/>
    </source>
</evidence>
<gene>
    <name evidence="2" type="ORF">FHS28_000221</name>
</gene>
<evidence type="ECO:0000259" key="1">
    <source>
        <dbReference type="Pfam" id="PF13761"/>
    </source>
</evidence>